<dbReference type="InterPro" id="IPR009057">
    <property type="entry name" value="Homeodomain-like_sf"/>
</dbReference>
<reference evidence="6 7" key="1">
    <citation type="submission" date="2021-07" db="EMBL/GenBank/DDBJ databases">
        <title>Actinomadura sp. PM05-2 isolated from lichen.</title>
        <authorList>
            <person name="Somphong A."/>
            <person name="Phongsopitanun W."/>
            <person name="Tanasupawat S."/>
            <person name="Peongsungnone V."/>
        </authorList>
    </citation>
    <scope>NUCLEOTIDE SEQUENCE [LARGE SCALE GENOMIC DNA]</scope>
    <source>
        <strain evidence="6 7">PM05-2</strain>
    </source>
</reference>
<dbReference type="Pfam" id="PF00440">
    <property type="entry name" value="TetR_N"/>
    <property type="match status" value="1"/>
</dbReference>
<feature type="DNA-binding region" description="H-T-H motif" evidence="4">
    <location>
        <begin position="28"/>
        <end position="47"/>
    </location>
</feature>
<dbReference type="PANTHER" id="PTHR47506:SF3">
    <property type="entry name" value="HTH-TYPE TRANSCRIPTIONAL REGULATOR LMRA"/>
    <property type="match status" value="1"/>
</dbReference>
<proteinExistence type="predicted"/>
<evidence type="ECO:0000313" key="6">
    <source>
        <dbReference type="EMBL" id="MBW8485668.1"/>
    </source>
</evidence>
<dbReference type="Proteomes" id="UP000774570">
    <property type="component" value="Unassembled WGS sequence"/>
</dbReference>
<comment type="caution">
    <text evidence="6">The sequence shown here is derived from an EMBL/GenBank/DDBJ whole genome shotgun (WGS) entry which is preliminary data.</text>
</comment>
<dbReference type="PANTHER" id="PTHR47506">
    <property type="entry name" value="TRANSCRIPTIONAL REGULATORY PROTEIN"/>
    <property type="match status" value="1"/>
</dbReference>
<dbReference type="InterPro" id="IPR054156">
    <property type="entry name" value="YxaF_TetR_C"/>
</dbReference>
<dbReference type="InterPro" id="IPR001647">
    <property type="entry name" value="HTH_TetR"/>
</dbReference>
<evidence type="ECO:0000256" key="4">
    <source>
        <dbReference type="PROSITE-ProRule" id="PRU00335"/>
    </source>
</evidence>
<protein>
    <submittedName>
        <fullName evidence="6">TetR/AcrR family transcriptional regulator</fullName>
    </submittedName>
</protein>
<dbReference type="Pfam" id="PF21993">
    <property type="entry name" value="TetR_C_13_2"/>
    <property type="match status" value="1"/>
</dbReference>
<accession>A0ABS7FYZ9</accession>
<dbReference type="RefSeq" id="WP_220168899.1">
    <property type="nucleotide sequence ID" value="NZ_JAIBOA010000017.1"/>
</dbReference>
<evidence type="ECO:0000256" key="3">
    <source>
        <dbReference type="ARBA" id="ARBA00023163"/>
    </source>
</evidence>
<sequence length="196" mass="19895">MAPHGETRARVLETAAGLFQRQGYHGTGLNQVLAESGAPKGSLYFHFPGGKEQLGADAVRLSAAAVAGELAAAAADATGAHDGVLAIGEYYARLLEESGYAKGCPVATIALETAADDGPIRDACADAYAGWLAGLEGALVRWGVPAGDAGALAALLLSSLQGAIMLARVQRDTTVLRTVARSLAERAAAAATVREP</sequence>
<keyword evidence="1" id="KW-0805">Transcription regulation</keyword>
<feature type="domain" description="HTH tetR-type" evidence="5">
    <location>
        <begin position="5"/>
        <end position="65"/>
    </location>
</feature>
<gene>
    <name evidence="6" type="ORF">K1Y72_25025</name>
</gene>
<evidence type="ECO:0000256" key="1">
    <source>
        <dbReference type="ARBA" id="ARBA00023015"/>
    </source>
</evidence>
<name>A0ABS7FYZ9_9ACTN</name>
<dbReference type="SUPFAM" id="SSF48498">
    <property type="entry name" value="Tetracyclin repressor-like, C-terminal domain"/>
    <property type="match status" value="1"/>
</dbReference>
<dbReference type="SUPFAM" id="SSF46689">
    <property type="entry name" value="Homeodomain-like"/>
    <property type="match status" value="1"/>
</dbReference>
<evidence type="ECO:0000259" key="5">
    <source>
        <dbReference type="PROSITE" id="PS50977"/>
    </source>
</evidence>
<keyword evidence="2 4" id="KW-0238">DNA-binding</keyword>
<keyword evidence="3" id="KW-0804">Transcription</keyword>
<evidence type="ECO:0000256" key="2">
    <source>
        <dbReference type="ARBA" id="ARBA00023125"/>
    </source>
</evidence>
<keyword evidence="7" id="KW-1185">Reference proteome</keyword>
<organism evidence="6 7">
    <name type="scientific">Actinomadura parmotrematis</name>
    <dbReference type="NCBI Taxonomy" id="2864039"/>
    <lineage>
        <taxon>Bacteria</taxon>
        <taxon>Bacillati</taxon>
        <taxon>Actinomycetota</taxon>
        <taxon>Actinomycetes</taxon>
        <taxon>Streptosporangiales</taxon>
        <taxon>Thermomonosporaceae</taxon>
        <taxon>Actinomadura</taxon>
    </lineage>
</organism>
<evidence type="ECO:0000313" key="7">
    <source>
        <dbReference type="Proteomes" id="UP000774570"/>
    </source>
</evidence>
<dbReference type="PROSITE" id="PS50977">
    <property type="entry name" value="HTH_TETR_2"/>
    <property type="match status" value="1"/>
</dbReference>
<dbReference type="PRINTS" id="PR00455">
    <property type="entry name" value="HTHTETR"/>
</dbReference>
<dbReference type="Gene3D" id="1.10.357.10">
    <property type="entry name" value="Tetracycline Repressor, domain 2"/>
    <property type="match status" value="1"/>
</dbReference>
<dbReference type="InterPro" id="IPR036271">
    <property type="entry name" value="Tet_transcr_reg_TetR-rel_C_sf"/>
</dbReference>
<dbReference type="EMBL" id="JAIBOA010000017">
    <property type="protein sequence ID" value="MBW8485668.1"/>
    <property type="molecule type" value="Genomic_DNA"/>
</dbReference>